<dbReference type="Proteomes" id="UP000594263">
    <property type="component" value="Unplaced"/>
</dbReference>
<proteinExistence type="predicted"/>
<accession>A0A7N0VLI9</accession>
<feature type="region of interest" description="Disordered" evidence="1">
    <location>
        <begin position="1"/>
        <end position="25"/>
    </location>
</feature>
<name>A0A7N0VLI9_KALFE</name>
<evidence type="ECO:0000256" key="1">
    <source>
        <dbReference type="SAM" id="MobiDB-lite"/>
    </source>
</evidence>
<evidence type="ECO:0000313" key="2">
    <source>
        <dbReference type="EnsemblPlants" id="Kaladp1016s0013.1.v1.1.CDS.1"/>
    </source>
</evidence>
<dbReference type="EnsemblPlants" id="Kaladp1016s0013.1.v1.1">
    <property type="protein sequence ID" value="Kaladp1016s0013.1.v1.1.CDS.1"/>
    <property type="gene ID" value="Kaladp1016s0013.v1.1"/>
</dbReference>
<dbReference type="AlphaFoldDB" id="A0A7N0VLI9"/>
<sequence length="51" mass="5430">MDSNGGASVEIENADDDFPKPLGRKYRPVVADDRAVLEMAAMESSASSSNK</sequence>
<protein>
    <submittedName>
        <fullName evidence="2">Uncharacterized protein</fullName>
    </submittedName>
</protein>
<reference evidence="2" key="1">
    <citation type="submission" date="2021-01" db="UniProtKB">
        <authorList>
            <consortium name="EnsemblPlants"/>
        </authorList>
    </citation>
    <scope>IDENTIFICATION</scope>
</reference>
<evidence type="ECO:0000313" key="3">
    <source>
        <dbReference type="Proteomes" id="UP000594263"/>
    </source>
</evidence>
<organism evidence="2 3">
    <name type="scientific">Kalanchoe fedtschenkoi</name>
    <name type="common">Lavender scallops</name>
    <name type="synonym">South American air plant</name>
    <dbReference type="NCBI Taxonomy" id="63787"/>
    <lineage>
        <taxon>Eukaryota</taxon>
        <taxon>Viridiplantae</taxon>
        <taxon>Streptophyta</taxon>
        <taxon>Embryophyta</taxon>
        <taxon>Tracheophyta</taxon>
        <taxon>Spermatophyta</taxon>
        <taxon>Magnoliopsida</taxon>
        <taxon>eudicotyledons</taxon>
        <taxon>Gunneridae</taxon>
        <taxon>Pentapetalae</taxon>
        <taxon>Saxifragales</taxon>
        <taxon>Crassulaceae</taxon>
        <taxon>Kalanchoe</taxon>
    </lineage>
</organism>
<dbReference type="Gramene" id="Kaladp1016s0013.1.v1.1">
    <property type="protein sequence ID" value="Kaladp1016s0013.1.v1.1.CDS.1"/>
    <property type="gene ID" value="Kaladp1016s0013.v1.1"/>
</dbReference>
<keyword evidence="3" id="KW-1185">Reference proteome</keyword>